<feature type="region of interest" description="Disordered" evidence="1">
    <location>
        <begin position="128"/>
        <end position="148"/>
    </location>
</feature>
<dbReference type="Proteomes" id="UP000784294">
    <property type="component" value="Unassembled WGS sequence"/>
</dbReference>
<reference evidence="2" key="1">
    <citation type="submission" date="2018-11" db="EMBL/GenBank/DDBJ databases">
        <authorList>
            <consortium name="Pathogen Informatics"/>
        </authorList>
    </citation>
    <scope>NUCLEOTIDE SEQUENCE</scope>
</reference>
<evidence type="ECO:0000313" key="3">
    <source>
        <dbReference type="Proteomes" id="UP000784294"/>
    </source>
</evidence>
<organism evidence="2 3">
    <name type="scientific">Protopolystoma xenopodis</name>
    <dbReference type="NCBI Taxonomy" id="117903"/>
    <lineage>
        <taxon>Eukaryota</taxon>
        <taxon>Metazoa</taxon>
        <taxon>Spiralia</taxon>
        <taxon>Lophotrochozoa</taxon>
        <taxon>Platyhelminthes</taxon>
        <taxon>Monogenea</taxon>
        <taxon>Polyopisthocotylea</taxon>
        <taxon>Polystomatidea</taxon>
        <taxon>Polystomatidae</taxon>
        <taxon>Protopolystoma</taxon>
    </lineage>
</organism>
<evidence type="ECO:0000256" key="1">
    <source>
        <dbReference type="SAM" id="MobiDB-lite"/>
    </source>
</evidence>
<evidence type="ECO:0000313" key="2">
    <source>
        <dbReference type="EMBL" id="VEL36614.1"/>
    </source>
</evidence>
<feature type="region of interest" description="Disordered" evidence="1">
    <location>
        <begin position="255"/>
        <end position="312"/>
    </location>
</feature>
<gene>
    <name evidence="2" type="ORF">PXEA_LOCUS30054</name>
</gene>
<dbReference type="EMBL" id="CAAALY010252725">
    <property type="protein sequence ID" value="VEL36614.1"/>
    <property type="molecule type" value="Genomic_DNA"/>
</dbReference>
<protein>
    <submittedName>
        <fullName evidence="2">Uncharacterized protein</fullName>
    </submittedName>
</protein>
<keyword evidence="3" id="KW-1185">Reference proteome</keyword>
<sequence>MGKCLSKPQYNGKVYESFSKLYSPKRKPKFISRKLFPNIESRSSHGQGDNALNNGNIFSSLSGQDASAKSNFLSSHLTDETTTSCVINEPSTRSNIVEKNSSSGKSSSSRYFPVGKIKLSLDSCKSTSKLPTSLSSSPDSFSSTDATNCEINVPPQTYSGAILESTEQNETDNGFRKMVNAGGDTEVTESKLCTTDESWKLEPDNRRPEVLLSNTLIKSPRVIVEKPPTPPTRGGDLRRSNSLLLRNFRQLQPVSQTTNSASFTPLLSKGTSSPMPVRSTMTPGQSYIPVSRMSPNPSPRMSRTMRTNTPVS</sequence>
<accession>A0A448XHB4</accession>
<proteinExistence type="predicted"/>
<feature type="non-terminal residue" evidence="2">
    <location>
        <position position="312"/>
    </location>
</feature>
<dbReference type="AlphaFoldDB" id="A0A448XHB4"/>
<feature type="compositionally biased region" description="Low complexity" evidence="1">
    <location>
        <begin position="289"/>
        <end position="306"/>
    </location>
</feature>
<feature type="compositionally biased region" description="Low complexity" evidence="1">
    <location>
        <begin position="128"/>
        <end position="145"/>
    </location>
</feature>
<comment type="caution">
    <text evidence="2">The sequence shown here is derived from an EMBL/GenBank/DDBJ whole genome shotgun (WGS) entry which is preliminary data.</text>
</comment>
<feature type="compositionally biased region" description="Polar residues" evidence="1">
    <location>
        <begin position="255"/>
        <end position="285"/>
    </location>
</feature>
<name>A0A448XHB4_9PLAT</name>